<dbReference type="RefSeq" id="XP_005835722.1">
    <property type="nucleotide sequence ID" value="XM_005835665.1"/>
</dbReference>
<dbReference type="EMBL" id="JH992984">
    <property type="protein sequence ID" value="EKX48742.1"/>
    <property type="molecule type" value="Genomic_DNA"/>
</dbReference>
<dbReference type="KEGG" id="gtt:GUITHDRAFT_136421"/>
<proteinExistence type="predicted"/>
<name>L1JK95_GUITC</name>
<reference evidence="1 3" key="1">
    <citation type="journal article" date="2012" name="Nature">
        <title>Algal genomes reveal evolutionary mosaicism and the fate of nucleomorphs.</title>
        <authorList>
            <consortium name="DOE Joint Genome Institute"/>
            <person name="Curtis B.A."/>
            <person name="Tanifuji G."/>
            <person name="Burki F."/>
            <person name="Gruber A."/>
            <person name="Irimia M."/>
            <person name="Maruyama S."/>
            <person name="Arias M.C."/>
            <person name="Ball S.G."/>
            <person name="Gile G.H."/>
            <person name="Hirakawa Y."/>
            <person name="Hopkins J.F."/>
            <person name="Kuo A."/>
            <person name="Rensing S.A."/>
            <person name="Schmutz J."/>
            <person name="Symeonidi A."/>
            <person name="Elias M."/>
            <person name="Eveleigh R.J."/>
            <person name="Herman E.K."/>
            <person name="Klute M.J."/>
            <person name="Nakayama T."/>
            <person name="Obornik M."/>
            <person name="Reyes-Prieto A."/>
            <person name="Armbrust E.V."/>
            <person name="Aves S.J."/>
            <person name="Beiko R.G."/>
            <person name="Coutinho P."/>
            <person name="Dacks J.B."/>
            <person name="Durnford D.G."/>
            <person name="Fast N.M."/>
            <person name="Green B.R."/>
            <person name="Grisdale C.J."/>
            <person name="Hempel F."/>
            <person name="Henrissat B."/>
            <person name="Hoppner M.P."/>
            <person name="Ishida K."/>
            <person name="Kim E."/>
            <person name="Koreny L."/>
            <person name="Kroth P.G."/>
            <person name="Liu Y."/>
            <person name="Malik S.B."/>
            <person name="Maier U.G."/>
            <person name="McRose D."/>
            <person name="Mock T."/>
            <person name="Neilson J.A."/>
            <person name="Onodera N.T."/>
            <person name="Poole A.M."/>
            <person name="Pritham E.J."/>
            <person name="Richards T.A."/>
            <person name="Rocap G."/>
            <person name="Roy S.W."/>
            <person name="Sarai C."/>
            <person name="Schaack S."/>
            <person name="Shirato S."/>
            <person name="Slamovits C.H."/>
            <person name="Spencer D.F."/>
            <person name="Suzuki S."/>
            <person name="Worden A.Z."/>
            <person name="Zauner S."/>
            <person name="Barry K."/>
            <person name="Bell C."/>
            <person name="Bharti A.K."/>
            <person name="Crow J.A."/>
            <person name="Grimwood J."/>
            <person name="Kramer R."/>
            <person name="Lindquist E."/>
            <person name="Lucas S."/>
            <person name="Salamov A."/>
            <person name="McFadden G.I."/>
            <person name="Lane C.E."/>
            <person name="Keeling P.J."/>
            <person name="Gray M.W."/>
            <person name="Grigoriev I.V."/>
            <person name="Archibald J.M."/>
        </authorList>
    </citation>
    <scope>NUCLEOTIDE SEQUENCE</scope>
    <source>
        <strain evidence="1 3">CCMP2712</strain>
    </source>
</reference>
<evidence type="ECO:0000313" key="1">
    <source>
        <dbReference type="EMBL" id="EKX48742.1"/>
    </source>
</evidence>
<sequence length="314" mass="34433">MSLLLFVLLALVFVVLFLLLLLPVLLRPYRGPAWPPARFHSIEIHSLHFLEKFLPGLKDSVRLQPNSAMAAGGVRVDTALAPCLVLGYADISSSGARAVMLLRELLNKEVPEARRTGSTGTLWYRHDNGVQRDCAIAWAGVDPLANLYVDTFYNDSGEAVLSLICLNSQIVEKSTSSVALSLVQKIIQDEVKQVYLLCGLRFNPKADSLQDKVHFSSLGPSNIEHQHLPEFDPRTRLNDSFMSAFVQLLKLEKGIETTLCIVPAHRLPTPLCLNLPPCEPDSSKGTYINLILAIENLALGGVIKVSSALVLSCV</sequence>
<evidence type="ECO:0000313" key="3">
    <source>
        <dbReference type="Proteomes" id="UP000011087"/>
    </source>
</evidence>
<protein>
    <submittedName>
        <fullName evidence="1 2">Uncharacterized protein</fullName>
    </submittedName>
</protein>
<evidence type="ECO:0000313" key="2">
    <source>
        <dbReference type="EnsemblProtists" id="EKX48742"/>
    </source>
</evidence>
<dbReference type="Proteomes" id="UP000011087">
    <property type="component" value="Unassembled WGS sequence"/>
</dbReference>
<keyword evidence="3" id="KW-1185">Reference proteome</keyword>
<organism evidence="1">
    <name type="scientific">Guillardia theta (strain CCMP2712)</name>
    <name type="common">Cryptophyte</name>
    <dbReference type="NCBI Taxonomy" id="905079"/>
    <lineage>
        <taxon>Eukaryota</taxon>
        <taxon>Cryptophyceae</taxon>
        <taxon>Pyrenomonadales</taxon>
        <taxon>Geminigeraceae</taxon>
        <taxon>Guillardia</taxon>
    </lineage>
</organism>
<dbReference type="EnsemblProtists" id="EKX48742">
    <property type="protein sequence ID" value="EKX48742"/>
    <property type="gene ID" value="GUITHDRAFT_136421"/>
</dbReference>
<dbReference type="AlphaFoldDB" id="L1JK95"/>
<accession>L1JK95</accession>
<dbReference type="GeneID" id="17305590"/>
<dbReference type="HOGENOM" id="CLU_886941_0_0_1"/>
<reference evidence="2" key="3">
    <citation type="submission" date="2016-03" db="UniProtKB">
        <authorList>
            <consortium name="EnsemblProtists"/>
        </authorList>
    </citation>
    <scope>IDENTIFICATION</scope>
</reference>
<dbReference type="PaxDb" id="55529-EKX48742"/>
<reference evidence="3" key="2">
    <citation type="submission" date="2012-11" db="EMBL/GenBank/DDBJ databases">
        <authorList>
            <person name="Kuo A."/>
            <person name="Curtis B.A."/>
            <person name="Tanifuji G."/>
            <person name="Burki F."/>
            <person name="Gruber A."/>
            <person name="Irimia M."/>
            <person name="Maruyama S."/>
            <person name="Arias M.C."/>
            <person name="Ball S.G."/>
            <person name="Gile G.H."/>
            <person name="Hirakawa Y."/>
            <person name="Hopkins J.F."/>
            <person name="Rensing S.A."/>
            <person name="Schmutz J."/>
            <person name="Symeonidi A."/>
            <person name="Elias M."/>
            <person name="Eveleigh R.J."/>
            <person name="Herman E.K."/>
            <person name="Klute M.J."/>
            <person name="Nakayama T."/>
            <person name="Obornik M."/>
            <person name="Reyes-Prieto A."/>
            <person name="Armbrust E.V."/>
            <person name="Aves S.J."/>
            <person name="Beiko R.G."/>
            <person name="Coutinho P."/>
            <person name="Dacks J.B."/>
            <person name="Durnford D.G."/>
            <person name="Fast N.M."/>
            <person name="Green B.R."/>
            <person name="Grisdale C."/>
            <person name="Hempe F."/>
            <person name="Henrissat B."/>
            <person name="Hoppner M.P."/>
            <person name="Ishida K.-I."/>
            <person name="Kim E."/>
            <person name="Koreny L."/>
            <person name="Kroth P.G."/>
            <person name="Liu Y."/>
            <person name="Malik S.-B."/>
            <person name="Maier U.G."/>
            <person name="McRose D."/>
            <person name="Mock T."/>
            <person name="Neilson J.A."/>
            <person name="Onodera N.T."/>
            <person name="Poole A.M."/>
            <person name="Pritham E.J."/>
            <person name="Richards T.A."/>
            <person name="Rocap G."/>
            <person name="Roy S.W."/>
            <person name="Sarai C."/>
            <person name="Schaack S."/>
            <person name="Shirato S."/>
            <person name="Slamovits C.H."/>
            <person name="Spencer D.F."/>
            <person name="Suzuki S."/>
            <person name="Worden A.Z."/>
            <person name="Zauner S."/>
            <person name="Barry K."/>
            <person name="Bell C."/>
            <person name="Bharti A.K."/>
            <person name="Crow J.A."/>
            <person name="Grimwood J."/>
            <person name="Kramer R."/>
            <person name="Lindquist E."/>
            <person name="Lucas S."/>
            <person name="Salamov A."/>
            <person name="McFadden G.I."/>
            <person name="Lane C.E."/>
            <person name="Keeling P.J."/>
            <person name="Gray M.W."/>
            <person name="Grigoriev I.V."/>
            <person name="Archibald J.M."/>
        </authorList>
    </citation>
    <scope>NUCLEOTIDE SEQUENCE</scope>
    <source>
        <strain evidence="3">CCMP2712</strain>
    </source>
</reference>
<gene>
    <name evidence="1" type="ORF">GUITHDRAFT_136421</name>
</gene>